<name>A0A1H0L8B2_9HYPH</name>
<evidence type="ECO:0000313" key="2">
    <source>
        <dbReference type="Proteomes" id="UP000198795"/>
    </source>
</evidence>
<reference evidence="1 2" key="1">
    <citation type="submission" date="2016-10" db="EMBL/GenBank/DDBJ databases">
        <authorList>
            <person name="Varghese N."/>
            <person name="Submissions S."/>
        </authorList>
    </citation>
    <scope>NUCLEOTIDE SEQUENCE [LARGE SCALE GENOMIC DNA]</scope>
    <source>
        <strain evidence="1 2">CGMCC 1.6497</strain>
    </source>
</reference>
<keyword evidence="2" id="KW-1185">Reference proteome</keyword>
<gene>
    <name evidence="1" type="ORF">SAMN04488061_1287</name>
</gene>
<protein>
    <submittedName>
        <fullName evidence="1">Uncharacterized protein</fullName>
    </submittedName>
</protein>
<organism evidence="1 2">
    <name type="scientific">Filomicrobium insigne</name>
    <dbReference type="NCBI Taxonomy" id="418854"/>
    <lineage>
        <taxon>Bacteria</taxon>
        <taxon>Pseudomonadati</taxon>
        <taxon>Pseudomonadota</taxon>
        <taxon>Alphaproteobacteria</taxon>
        <taxon>Hyphomicrobiales</taxon>
        <taxon>Hyphomicrobiaceae</taxon>
        <taxon>Filomicrobium</taxon>
    </lineage>
</organism>
<sequence length="279" mass="31120">MVIRAPRTVVGMCALCRSDAELQNSHFVPAALFKSVIQACSPYAEAPVMVDVIENSAVQINAQFSKHLLCSSCEGRFSQNGEDHVISNTVRNNGEFRLRDALKSTERSLSNNGRSIFLGGELPPELRATAYYYFFVSILWRASVTDWPGATGVKKGCLGAKYQEMFRRYLLGEFNRLPKVSVRVHVNFDTDPDIFLTVPTHAKVIFENFKVNRYSFYMPGICFVAHVGGNLPTHKLDGISAQTSCPIFIESHLKGTELRRRLAEDVARAIPKGKLARAD</sequence>
<comment type="caution">
    <text evidence="1">The sequence shown here is derived from an EMBL/GenBank/DDBJ whole genome shotgun (WGS) entry which is preliminary data.</text>
</comment>
<dbReference type="Proteomes" id="UP000198795">
    <property type="component" value="Unassembled WGS sequence"/>
</dbReference>
<evidence type="ECO:0000313" key="1">
    <source>
        <dbReference type="EMBL" id="SDO64345.1"/>
    </source>
</evidence>
<dbReference type="EMBL" id="FNJC01000002">
    <property type="protein sequence ID" value="SDO64345.1"/>
    <property type="molecule type" value="Genomic_DNA"/>
</dbReference>
<proteinExistence type="predicted"/>
<accession>A0A1H0L8B2</accession>